<reference evidence="1 2" key="1">
    <citation type="submission" date="2020-06" db="EMBL/GenBank/DDBJ databases">
        <title>New insights into brucella suis CRO type strains.</title>
        <authorList>
            <person name="Duvnjak S."/>
            <person name="Pavlinec Z."/>
            <person name="Vaser R."/>
            <person name="Sikic M."/>
            <person name="Kizanovic K."/>
            <person name="Spicic S."/>
        </authorList>
    </citation>
    <scope>NUCLEOTIDE SEQUENCE [LARGE SCALE GENOMIC DNA]</scope>
    <source>
        <strain evidence="1 2">CVI_72</strain>
    </source>
</reference>
<sequence>MKHVFRDLAIHPWMRAAFL</sequence>
<name>A0A7L9MJZ2_BRUSS</name>
<accession>A0A7L9MJZ2</accession>
<gene>
    <name evidence="1" type="ORF">HUZ30_13545</name>
</gene>
<dbReference type="GeneID" id="300986366"/>
<protein>
    <submittedName>
        <fullName evidence="1">Uncharacterized protein</fullName>
    </submittedName>
</protein>
<proteinExistence type="predicted"/>
<evidence type="ECO:0000313" key="1">
    <source>
        <dbReference type="EMBL" id="QOK66152.1"/>
    </source>
</evidence>
<organism evidence="1 2">
    <name type="scientific">Brucella suis bv. 4</name>
    <dbReference type="NCBI Taxonomy" id="1567501"/>
    <lineage>
        <taxon>Bacteria</taxon>
        <taxon>Pseudomonadati</taxon>
        <taxon>Pseudomonadota</taxon>
        <taxon>Alphaproteobacteria</taxon>
        <taxon>Hyphomicrobiales</taxon>
        <taxon>Brucellaceae</taxon>
        <taxon>Brucella/Ochrobactrum group</taxon>
        <taxon>Brucella</taxon>
    </lineage>
</organism>
<evidence type="ECO:0000313" key="2">
    <source>
        <dbReference type="Proteomes" id="UP000593625"/>
    </source>
</evidence>
<dbReference type="Proteomes" id="UP000593625">
    <property type="component" value="Chromosome II"/>
</dbReference>
<dbReference type="AlphaFoldDB" id="A0A7L9MJZ2"/>
<dbReference type="RefSeq" id="WP_109787396.1">
    <property type="nucleotide sequence ID" value="NZ_CP054956.1"/>
</dbReference>
<dbReference type="EMBL" id="CP054956">
    <property type="protein sequence ID" value="QOK66152.1"/>
    <property type="molecule type" value="Genomic_DNA"/>
</dbReference>